<dbReference type="EMBL" id="CP000830">
    <property type="protein sequence ID" value="ABV92942.1"/>
    <property type="molecule type" value="Genomic_DNA"/>
</dbReference>
<evidence type="ECO:0000256" key="7">
    <source>
        <dbReference type="SAM" id="Phobius"/>
    </source>
</evidence>
<feature type="transmembrane region" description="Helical" evidence="7">
    <location>
        <begin position="100"/>
        <end position="118"/>
    </location>
</feature>
<keyword evidence="4" id="KW-0378">Hydrolase</keyword>
<dbReference type="SUPFAM" id="SSF144091">
    <property type="entry name" value="Rhomboid-like"/>
    <property type="match status" value="1"/>
</dbReference>
<feature type="transmembrane region" description="Helical" evidence="7">
    <location>
        <begin position="68"/>
        <end position="88"/>
    </location>
</feature>
<proteinExistence type="inferred from homology"/>
<dbReference type="HOGENOM" id="CLU_055068_5_1_5"/>
<dbReference type="InterPro" id="IPR035952">
    <property type="entry name" value="Rhomboid-like_sf"/>
</dbReference>
<evidence type="ECO:0000256" key="3">
    <source>
        <dbReference type="ARBA" id="ARBA00022692"/>
    </source>
</evidence>
<dbReference type="KEGG" id="dsh:Dshi_1200"/>
<dbReference type="GO" id="GO:0004252">
    <property type="term" value="F:serine-type endopeptidase activity"/>
    <property type="evidence" value="ECO:0007669"/>
    <property type="project" value="InterPro"/>
</dbReference>
<dbReference type="PANTHER" id="PTHR43731">
    <property type="entry name" value="RHOMBOID PROTEASE"/>
    <property type="match status" value="1"/>
</dbReference>
<dbReference type="RefSeq" id="WP_012177872.1">
    <property type="nucleotide sequence ID" value="NC_009952.1"/>
</dbReference>
<sequence length="258" mass="28174">MFPIRDHNPSERTPYVTLMLIGLNVLIFLAYLPLMGDPRALSLFFQTWGLVPRELTAGSGTLGLFTSMFLHGGFMHLAGNMLFLWVFGDNLEDRLGHGRFLGFYLLCGIGAALAQVLAAPFSPVPMVGASGAIAGVLGGYLLLYPKARVDVLIIIVIIFRVIPIPAGLVLSGWFALQVFSGASTPMDGGGVAYWAHAGGFVAGLILILPVWLRLGGPRFWARTDGHPDHPEARYDAIASRIPKVRRRTSRVPRVRRRK</sequence>
<accession>A8LI88</accession>
<dbReference type="InterPro" id="IPR050925">
    <property type="entry name" value="Rhomboid_protease_S54"/>
</dbReference>
<dbReference type="PANTHER" id="PTHR43731:SF14">
    <property type="entry name" value="PRESENILIN-ASSOCIATED RHOMBOID-LIKE PROTEIN, MITOCHONDRIAL"/>
    <property type="match status" value="1"/>
</dbReference>
<dbReference type="FunFam" id="1.20.1540.10:FF:000027">
    <property type="entry name" value="Rhomboid family intramembrane serine protease"/>
    <property type="match status" value="1"/>
</dbReference>
<dbReference type="OrthoDB" id="9813074at2"/>
<reference evidence="10" key="1">
    <citation type="journal article" date="2010" name="ISME J.">
        <title>The complete genome sequence of the algal symbiont Dinoroseobacter shibae: a hitchhiker's guide to life in the sea.</title>
        <authorList>
            <person name="Wagner-Dobler I."/>
            <person name="Ballhausen B."/>
            <person name="Berger M."/>
            <person name="Brinkhoff T."/>
            <person name="Buchholz I."/>
            <person name="Bunk B."/>
            <person name="Cypionka H."/>
            <person name="Daniel R."/>
            <person name="Drepper T."/>
            <person name="Gerdts G."/>
            <person name="Hahnke S."/>
            <person name="Han C."/>
            <person name="Jahn D."/>
            <person name="Kalhoefer D."/>
            <person name="Kiss H."/>
            <person name="Klenk H.P."/>
            <person name="Kyrpides N."/>
            <person name="Liebl W."/>
            <person name="Liesegang H."/>
            <person name="Meincke L."/>
            <person name="Pati A."/>
            <person name="Petersen J."/>
            <person name="Piekarski T."/>
            <person name="Pommerenke C."/>
            <person name="Pradella S."/>
            <person name="Pukall R."/>
            <person name="Rabus R."/>
            <person name="Stackebrandt E."/>
            <person name="Thole S."/>
            <person name="Thompson L."/>
            <person name="Tielen P."/>
            <person name="Tomasch J."/>
            <person name="von Jan M."/>
            <person name="Wanphrut N."/>
            <person name="Wichels A."/>
            <person name="Zech H."/>
            <person name="Simon M."/>
        </authorList>
    </citation>
    <scope>NUCLEOTIDE SEQUENCE [LARGE SCALE GENOMIC DNA]</scope>
    <source>
        <strain evidence="10">DSM 16493 / NCIMB 14021 / DFL 12</strain>
    </source>
</reference>
<dbReference type="GO" id="GO:0016020">
    <property type="term" value="C:membrane"/>
    <property type="evidence" value="ECO:0007669"/>
    <property type="project" value="UniProtKB-SubCell"/>
</dbReference>
<dbReference type="Gene3D" id="1.20.1540.10">
    <property type="entry name" value="Rhomboid-like"/>
    <property type="match status" value="1"/>
</dbReference>
<evidence type="ECO:0000256" key="4">
    <source>
        <dbReference type="ARBA" id="ARBA00022801"/>
    </source>
</evidence>
<feature type="transmembrane region" description="Helical" evidence="7">
    <location>
        <begin position="151"/>
        <end position="179"/>
    </location>
</feature>
<protein>
    <submittedName>
        <fullName evidence="9">Rhomboid family protein</fullName>
    </submittedName>
</protein>
<name>A8LI88_DINSH</name>
<dbReference type="MEROPS" id="S54.027"/>
<evidence type="ECO:0000256" key="2">
    <source>
        <dbReference type="ARBA" id="ARBA00009045"/>
    </source>
</evidence>
<dbReference type="eggNOG" id="COG0705">
    <property type="taxonomic scope" value="Bacteria"/>
</dbReference>
<gene>
    <name evidence="9" type="ordered locus">Dshi_1200</name>
</gene>
<keyword evidence="3 7" id="KW-0812">Transmembrane</keyword>
<keyword evidence="5 7" id="KW-1133">Transmembrane helix</keyword>
<dbReference type="STRING" id="398580.Dshi_1200"/>
<dbReference type="Pfam" id="PF01694">
    <property type="entry name" value="Rhomboid"/>
    <property type="match status" value="1"/>
</dbReference>
<evidence type="ECO:0000313" key="10">
    <source>
        <dbReference type="Proteomes" id="UP000006833"/>
    </source>
</evidence>
<evidence type="ECO:0000313" key="9">
    <source>
        <dbReference type="EMBL" id="ABV92942.1"/>
    </source>
</evidence>
<evidence type="ECO:0000256" key="5">
    <source>
        <dbReference type="ARBA" id="ARBA00022989"/>
    </source>
</evidence>
<feature type="transmembrane region" description="Helical" evidence="7">
    <location>
        <begin position="12"/>
        <end position="34"/>
    </location>
</feature>
<dbReference type="InterPro" id="IPR022764">
    <property type="entry name" value="Peptidase_S54_rhomboid_dom"/>
</dbReference>
<comment type="similarity">
    <text evidence="2">Belongs to the peptidase S54 family.</text>
</comment>
<keyword evidence="10" id="KW-1185">Reference proteome</keyword>
<comment type="subcellular location">
    <subcellularLocation>
        <location evidence="1">Membrane</location>
        <topology evidence="1">Multi-pass membrane protein</topology>
    </subcellularLocation>
</comment>
<dbReference type="AlphaFoldDB" id="A8LI88"/>
<feature type="transmembrane region" description="Helical" evidence="7">
    <location>
        <begin position="124"/>
        <end position="144"/>
    </location>
</feature>
<keyword evidence="6 7" id="KW-0472">Membrane</keyword>
<evidence type="ECO:0000259" key="8">
    <source>
        <dbReference type="Pfam" id="PF01694"/>
    </source>
</evidence>
<dbReference type="Proteomes" id="UP000006833">
    <property type="component" value="Chromosome"/>
</dbReference>
<feature type="domain" description="Peptidase S54 rhomboid" evidence="8">
    <location>
        <begin position="63"/>
        <end position="210"/>
    </location>
</feature>
<organism evidence="9 10">
    <name type="scientific">Dinoroseobacter shibae (strain DSM 16493 / NCIMB 14021 / DFL 12)</name>
    <dbReference type="NCBI Taxonomy" id="398580"/>
    <lineage>
        <taxon>Bacteria</taxon>
        <taxon>Pseudomonadati</taxon>
        <taxon>Pseudomonadota</taxon>
        <taxon>Alphaproteobacteria</taxon>
        <taxon>Rhodobacterales</taxon>
        <taxon>Roseobacteraceae</taxon>
        <taxon>Dinoroseobacter</taxon>
    </lineage>
</organism>
<evidence type="ECO:0000256" key="1">
    <source>
        <dbReference type="ARBA" id="ARBA00004141"/>
    </source>
</evidence>
<feature type="transmembrane region" description="Helical" evidence="7">
    <location>
        <begin position="191"/>
        <end position="212"/>
    </location>
</feature>
<evidence type="ECO:0000256" key="6">
    <source>
        <dbReference type="ARBA" id="ARBA00023136"/>
    </source>
</evidence>